<dbReference type="Proteomes" id="UP001299970">
    <property type="component" value="Unassembled WGS sequence"/>
</dbReference>
<reference evidence="2 3" key="1">
    <citation type="submission" date="2022-03" db="EMBL/GenBank/DDBJ databases">
        <title>Pseudonocardia alaer sp. nov., a novel actinomycete isolated from reed forest soil.</title>
        <authorList>
            <person name="Wang L."/>
        </authorList>
    </citation>
    <scope>NUCLEOTIDE SEQUENCE [LARGE SCALE GENOMIC DNA]</scope>
    <source>
        <strain evidence="2 3">Y-16303</strain>
    </source>
</reference>
<dbReference type="RefSeq" id="WP_241040916.1">
    <property type="nucleotide sequence ID" value="NZ_BAAAJF010000028.1"/>
</dbReference>
<dbReference type="Pfam" id="PF13924">
    <property type="entry name" value="Lipocalin_5"/>
    <property type="match status" value="1"/>
</dbReference>
<organism evidence="2 3">
    <name type="scientific">Pseudonocardia alaniniphila</name>
    <dbReference type="NCBI Taxonomy" id="75291"/>
    <lineage>
        <taxon>Bacteria</taxon>
        <taxon>Bacillati</taxon>
        <taxon>Actinomycetota</taxon>
        <taxon>Actinomycetes</taxon>
        <taxon>Pseudonocardiales</taxon>
        <taxon>Pseudonocardiaceae</taxon>
        <taxon>Pseudonocardia</taxon>
    </lineage>
</organism>
<feature type="domain" description="Lipocalin-like" evidence="1">
    <location>
        <begin position="17"/>
        <end position="154"/>
    </location>
</feature>
<evidence type="ECO:0000259" key="1">
    <source>
        <dbReference type="Pfam" id="PF13924"/>
    </source>
</evidence>
<keyword evidence="3" id="KW-1185">Reference proteome</keyword>
<dbReference type="EMBL" id="JAKXMK010000030">
    <property type="protein sequence ID" value="MCH6170108.1"/>
    <property type="molecule type" value="Genomic_DNA"/>
</dbReference>
<protein>
    <submittedName>
        <fullName evidence="2">Lipocalin-like domain-containing protein</fullName>
    </submittedName>
</protein>
<gene>
    <name evidence="2" type="ORF">MMF94_30785</name>
</gene>
<sequence length="171" mass="18315">MPENDVASARPLQEQLVGAWELVSYEARSDDDGRTVHPLGDDASGYVMYTPDGHVSVQIMRPGRPPYQVAGPGDGTAAERADAADGYLAYSGAYRVVDNSVVVHEIDVSLLPNWVGESLHRKVTLDGRRLELTTITPIVIDGRPHTAVLIWDRAAASGARNGGGVRASGKR</sequence>
<evidence type="ECO:0000313" key="3">
    <source>
        <dbReference type="Proteomes" id="UP001299970"/>
    </source>
</evidence>
<dbReference type="InterPro" id="IPR024311">
    <property type="entry name" value="Lipocalin-like"/>
</dbReference>
<comment type="caution">
    <text evidence="2">The sequence shown here is derived from an EMBL/GenBank/DDBJ whole genome shotgun (WGS) entry which is preliminary data.</text>
</comment>
<name>A0ABS9TNZ7_9PSEU</name>
<evidence type="ECO:0000313" key="2">
    <source>
        <dbReference type="EMBL" id="MCH6170108.1"/>
    </source>
</evidence>
<accession>A0ABS9TNZ7</accession>
<proteinExistence type="predicted"/>